<dbReference type="AlphaFoldDB" id="A0A376GU89"/>
<dbReference type="Proteomes" id="UP000254807">
    <property type="component" value="Unassembled WGS sequence"/>
</dbReference>
<proteinExistence type="predicted"/>
<gene>
    <name evidence="2" type="ORF">NCTC12360_00019</name>
    <name evidence="1" type="ORF">P7E30_16830</name>
</gene>
<sequence length="133" mass="15728">MKQQDYEFIEEDYSVCQNPDNELAGFGINISLIAKKTKCSYSLQKNKIQLTRKERRKLDQIIQNWQKEIDKNPHSNLCHLSTQLKKLEKILTDTYPVSSEIILYTIELEGSYYSYFDEEISDTYWPTISKSFP</sequence>
<dbReference type="EMBL" id="UFYW01000001">
    <property type="protein sequence ID" value="STD81606.1"/>
    <property type="molecule type" value="Genomic_DNA"/>
</dbReference>
<protein>
    <submittedName>
        <fullName evidence="2">Uncharacterized protein</fullName>
    </submittedName>
</protein>
<dbReference type="Proteomes" id="UP001183682">
    <property type="component" value="Unassembled WGS sequence"/>
</dbReference>
<evidence type="ECO:0000313" key="3">
    <source>
        <dbReference type="Proteomes" id="UP000254807"/>
    </source>
</evidence>
<name>A0A376GU89_ENTGA</name>
<evidence type="ECO:0000313" key="1">
    <source>
        <dbReference type="EMBL" id="MDT2691841.1"/>
    </source>
</evidence>
<dbReference type="EMBL" id="JARPZN010000022">
    <property type="protein sequence ID" value="MDT2691841.1"/>
    <property type="molecule type" value="Genomic_DNA"/>
</dbReference>
<evidence type="ECO:0000313" key="2">
    <source>
        <dbReference type="EMBL" id="STD81606.1"/>
    </source>
</evidence>
<keyword evidence="3" id="KW-1185">Reference proteome</keyword>
<reference evidence="1" key="2">
    <citation type="submission" date="2023-03" db="EMBL/GenBank/DDBJ databases">
        <authorList>
            <person name="Shen W."/>
            <person name="Cai J."/>
        </authorList>
    </citation>
    <scope>NUCLEOTIDE SEQUENCE</scope>
    <source>
        <strain evidence="1">K69-2</strain>
    </source>
</reference>
<dbReference type="RefSeq" id="WP_060814153.1">
    <property type="nucleotide sequence ID" value="NZ_JARPZN010000022.1"/>
</dbReference>
<accession>A0A376GU89</accession>
<organism evidence="2 3">
    <name type="scientific">Enterococcus gallinarum</name>
    <dbReference type="NCBI Taxonomy" id="1353"/>
    <lineage>
        <taxon>Bacteria</taxon>
        <taxon>Bacillati</taxon>
        <taxon>Bacillota</taxon>
        <taxon>Bacilli</taxon>
        <taxon>Lactobacillales</taxon>
        <taxon>Enterococcaceae</taxon>
        <taxon>Enterococcus</taxon>
    </lineage>
</organism>
<reference evidence="2 3" key="1">
    <citation type="submission" date="2018-06" db="EMBL/GenBank/DDBJ databases">
        <authorList>
            <consortium name="Pathogen Informatics"/>
            <person name="Doyle S."/>
        </authorList>
    </citation>
    <scope>NUCLEOTIDE SEQUENCE [LARGE SCALE GENOMIC DNA]</scope>
    <source>
        <strain evidence="2 3">NCTC12360</strain>
    </source>
</reference>